<accession>B0D480</accession>
<dbReference type="GeneID" id="6074663"/>
<dbReference type="RefSeq" id="XP_001878734.1">
    <property type="nucleotide sequence ID" value="XM_001878699.1"/>
</dbReference>
<protein>
    <submittedName>
        <fullName evidence="2">Predicted protein</fullName>
    </submittedName>
</protein>
<keyword evidence="3" id="KW-1185">Reference proteome</keyword>
<reference evidence="2 3" key="1">
    <citation type="journal article" date="2008" name="Nature">
        <title>The genome of Laccaria bicolor provides insights into mycorrhizal symbiosis.</title>
        <authorList>
            <person name="Martin F."/>
            <person name="Aerts A."/>
            <person name="Ahren D."/>
            <person name="Brun A."/>
            <person name="Danchin E.G.J."/>
            <person name="Duchaussoy F."/>
            <person name="Gibon J."/>
            <person name="Kohler A."/>
            <person name="Lindquist E."/>
            <person name="Pereda V."/>
            <person name="Salamov A."/>
            <person name="Shapiro H.J."/>
            <person name="Wuyts J."/>
            <person name="Blaudez D."/>
            <person name="Buee M."/>
            <person name="Brokstein P."/>
            <person name="Canbaeck B."/>
            <person name="Cohen D."/>
            <person name="Courty P.E."/>
            <person name="Coutinho P.M."/>
            <person name="Delaruelle C."/>
            <person name="Detter J.C."/>
            <person name="Deveau A."/>
            <person name="DiFazio S."/>
            <person name="Duplessis S."/>
            <person name="Fraissinet-Tachet L."/>
            <person name="Lucic E."/>
            <person name="Frey-Klett P."/>
            <person name="Fourrey C."/>
            <person name="Feussner I."/>
            <person name="Gay G."/>
            <person name="Grimwood J."/>
            <person name="Hoegger P.J."/>
            <person name="Jain P."/>
            <person name="Kilaru S."/>
            <person name="Labbe J."/>
            <person name="Lin Y.C."/>
            <person name="Legue V."/>
            <person name="Le Tacon F."/>
            <person name="Marmeisse R."/>
            <person name="Melayah D."/>
            <person name="Montanini B."/>
            <person name="Muratet M."/>
            <person name="Nehls U."/>
            <person name="Niculita-Hirzel H."/>
            <person name="Oudot-Le Secq M.P."/>
            <person name="Peter M."/>
            <person name="Quesneville H."/>
            <person name="Rajashekar B."/>
            <person name="Reich M."/>
            <person name="Rouhier N."/>
            <person name="Schmutz J."/>
            <person name="Yin T."/>
            <person name="Chalot M."/>
            <person name="Henrissat B."/>
            <person name="Kuees U."/>
            <person name="Lucas S."/>
            <person name="Van de Peer Y."/>
            <person name="Podila G.K."/>
            <person name="Polle A."/>
            <person name="Pukkila P.J."/>
            <person name="Richardson P.M."/>
            <person name="Rouze P."/>
            <person name="Sanders I.R."/>
            <person name="Stajich J.E."/>
            <person name="Tunlid A."/>
            <person name="Tuskan G."/>
            <person name="Grigoriev I.V."/>
        </authorList>
    </citation>
    <scope>NUCLEOTIDE SEQUENCE [LARGE SCALE GENOMIC DNA]</scope>
    <source>
        <strain evidence="3">S238N-H82 / ATCC MYA-4686</strain>
    </source>
</reference>
<feature type="region of interest" description="Disordered" evidence="1">
    <location>
        <begin position="1"/>
        <end position="21"/>
    </location>
</feature>
<evidence type="ECO:0000313" key="3">
    <source>
        <dbReference type="Proteomes" id="UP000001194"/>
    </source>
</evidence>
<dbReference type="HOGENOM" id="CLU_1890719_0_0_1"/>
<evidence type="ECO:0000313" key="2">
    <source>
        <dbReference type="EMBL" id="EDR10284.1"/>
    </source>
</evidence>
<dbReference type="EMBL" id="DS547097">
    <property type="protein sequence ID" value="EDR10284.1"/>
    <property type="molecule type" value="Genomic_DNA"/>
</dbReference>
<evidence type="ECO:0000256" key="1">
    <source>
        <dbReference type="SAM" id="MobiDB-lite"/>
    </source>
</evidence>
<name>B0D480_LACBS</name>
<dbReference type="OrthoDB" id="3059366at2759"/>
<organism evidence="3">
    <name type="scientific">Laccaria bicolor (strain S238N-H82 / ATCC MYA-4686)</name>
    <name type="common">Bicoloured deceiver</name>
    <name type="synonym">Laccaria laccata var. bicolor</name>
    <dbReference type="NCBI Taxonomy" id="486041"/>
    <lineage>
        <taxon>Eukaryota</taxon>
        <taxon>Fungi</taxon>
        <taxon>Dikarya</taxon>
        <taxon>Basidiomycota</taxon>
        <taxon>Agaricomycotina</taxon>
        <taxon>Agaricomycetes</taxon>
        <taxon>Agaricomycetidae</taxon>
        <taxon>Agaricales</taxon>
        <taxon>Agaricineae</taxon>
        <taxon>Hydnangiaceae</taxon>
        <taxon>Laccaria</taxon>
    </lineage>
</organism>
<gene>
    <name evidence="2" type="ORF">LACBIDRAFT_317023</name>
</gene>
<dbReference type="Proteomes" id="UP000001194">
    <property type="component" value="Unassembled WGS sequence"/>
</dbReference>
<proteinExistence type="predicted"/>
<dbReference type="InParanoid" id="B0D480"/>
<dbReference type="KEGG" id="lbc:LACBIDRAFT_317023"/>
<sequence>MSPPPSLPSTPVRKPPSSLPPFSPRTALFSPHALDTISVRDITLATGCELIVQGIGASETNSNAVAILETAIKAIKNMDPSLAEIHILVKPFNTRNEWSTTCHVHLDPCLNVSTVLDTDTEPRCDLLSLWLTALRLVATTFMIKLRQLPVELCV</sequence>
<dbReference type="AlphaFoldDB" id="B0D480"/>